<gene>
    <name evidence="1" type="primary">PARPA_10481.1 scaffold 40658</name>
</gene>
<feature type="non-terminal residue" evidence="1">
    <location>
        <position position="170"/>
    </location>
</feature>
<dbReference type="Proteomes" id="UP000054107">
    <property type="component" value="Unassembled WGS sequence"/>
</dbReference>
<protein>
    <submittedName>
        <fullName evidence="1">Uncharacterized protein</fullName>
    </submittedName>
</protein>
<evidence type="ECO:0000313" key="1">
    <source>
        <dbReference type="EMBL" id="CEP16231.1"/>
    </source>
</evidence>
<dbReference type="EMBL" id="LN732935">
    <property type="protein sequence ID" value="CEP16231.1"/>
    <property type="molecule type" value="Genomic_DNA"/>
</dbReference>
<dbReference type="OrthoDB" id="2269493at2759"/>
<proteinExistence type="predicted"/>
<dbReference type="AlphaFoldDB" id="A0A0B7NCE3"/>
<sequence>MSRMTRKTNTAESYCGHYELTGSMWSKVNMEFTQMLHGGSLGIPILENIMQDIDVNKDNATHYTLQKSMLCNLVNRADVNAAQQWYHNYVFSNESVTPNATRHNFEQLILGHDERDHSRVEYGNCPAVLAEIFPYLYTQGRGYYSFATHKGAITNLEPTGGISLANMRGE</sequence>
<dbReference type="STRING" id="35722.A0A0B7NCE3"/>
<reference evidence="1 2" key="1">
    <citation type="submission" date="2014-09" db="EMBL/GenBank/DDBJ databases">
        <authorList>
            <person name="Ellenberger Sabrina"/>
        </authorList>
    </citation>
    <scope>NUCLEOTIDE SEQUENCE [LARGE SCALE GENOMIC DNA]</scope>
    <source>
        <strain evidence="1 2">CBS 412.66</strain>
    </source>
</reference>
<name>A0A0B7NCE3_9FUNG</name>
<organism evidence="1 2">
    <name type="scientific">Parasitella parasitica</name>
    <dbReference type="NCBI Taxonomy" id="35722"/>
    <lineage>
        <taxon>Eukaryota</taxon>
        <taxon>Fungi</taxon>
        <taxon>Fungi incertae sedis</taxon>
        <taxon>Mucoromycota</taxon>
        <taxon>Mucoromycotina</taxon>
        <taxon>Mucoromycetes</taxon>
        <taxon>Mucorales</taxon>
        <taxon>Mucorineae</taxon>
        <taxon>Mucoraceae</taxon>
        <taxon>Parasitella</taxon>
    </lineage>
</organism>
<keyword evidence="2" id="KW-1185">Reference proteome</keyword>
<evidence type="ECO:0000313" key="2">
    <source>
        <dbReference type="Proteomes" id="UP000054107"/>
    </source>
</evidence>
<accession>A0A0B7NCE3</accession>